<dbReference type="Proteomes" id="UP001180840">
    <property type="component" value="Unassembled WGS sequence"/>
</dbReference>
<organism evidence="9 10">
    <name type="scientific">Corynebacterium guangdongense</name>
    <dbReference type="NCBI Taxonomy" id="1783348"/>
    <lineage>
        <taxon>Bacteria</taxon>
        <taxon>Bacillati</taxon>
        <taxon>Actinomycetota</taxon>
        <taxon>Actinomycetes</taxon>
        <taxon>Mycobacteriales</taxon>
        <taxon>Corynebacteriaceae</taxon>
        <taxon>Corynebacterium</taxon>
    </lineage>
</organism>
<dbReference type="Gene3D" id="1.20.1530.20">
    <property type="match status" value="1"/>
</dbReference>
<feature type="transmembrane region" description="Helical" evidence="8">
    <location>
        <begin position="98"/>
        <end position="119"/>
    </location>
</feature>
<feature type="transmembrane region" description="Helical" evidence="8">
    <location>
        <begin position="15"/>
        <end position="36"/>
    </location>
</feature>
<gene>
    <name evidence="9" type="ORF">J2S39_000388</name>
</gene>
<name>A0ABU1ZUW1_9CORY</name>
<feature type="transmembrane region" description="Helical" evidence="8">
    <location>
        <begin position="131"/>
        <end position="150"/>
    </location>
</feature>
<dbReference type="InterPro" id="IPR004706">
    <property type="entry name" value="Arsenical-R_Acr3"/>
</dbReference>
<keyword evidence="3" id="KW-0813">Transport</keyword>
<evidence type="ECO:0000256" key="8">
    <source>
        <dbReference type="SAM" id="Phobius"/>
    </source>
</evidence>
<feature type="transmembrane region" description="Helical" evidence="8">
    <location>
        <begin position="235"/>
        <end position="254"/>
    </location>
</feature>
<sequence>MTLNRLTAWLDTHQVALYLVAMLLGAGIGLGVPAVAGPAQTLINPSLGLLLYATFLGIPFTRLVSAFRDARFLLAVLAGNFMVVPVVVWALTRPLADDLVLLVGACLVLLAPCIDYVLVFTGLAGGAKDRLLAATPLLMFAQMALLPLYLRVLVDASLLATFDPAPFLTALVGLIIVPLLAAVVTQALSARLAVARRLGRLMEAAMVPLMMLTLAVVIASQISGVGQEWATLARVVPAFAAFALIMAGLGWVLARAFRLDVPGQRAVVFSTVTRNSLVVLPIGLAMPAGFALVPLVLVTQTLVELIVMVAGVRLVPRLIR</sequence>
<feature type="transmembrane region" description="Helical" evidence="8">
    <location>
        <begin position="42"/>
        <end position="60"/>
    </location>
</feature>
<comment type="subcellular location">
    <subcellularLocation>
        <location evidence="1">Cell membrane</location>
        <topology evidence="1">Multi-pass membrane protein</topology>
    </subcellularLocation>
</comment>
<evidence type="ECO:0000256" key="7">
    <source>
        <dbReference type="ARBA" id="ARBA00023136"/>
    </source>
</evidence>
<evidence type="ECO:0000256" key="4">
    <source>
        <dbReference type="ARBA" id="ARBA00022475"/>
    </source>
</evidence>
<keyword evidence="10" id="KW-1185">Reference proteome</keyword>
<dbReference type="InterPro" id="IPR038770">
    <property type="entry name" value="Na+/solute_symporter_sf"/>
</dbReference>
<evidence type="ECO:0000313" key="10">
    <source>
        <dbReference type="Proteomes" id="UP001180840"/>
    </source>
</evidence>
<evidence type="ECO:0000256" key="3">
    <source>
        <dbReference type="ARBA" id="ARBA00022448"/>
    </source>
</evidence>
<protein>
    <submittedName>
        <fullName evidence="9">ACR3 family arsenite efflux pump ArsB</fullName>
    </submittedName>
</protein>
<accession>A0ABU1ZUW1</accession>
<evidence type="ECO:0000313" key="9">
    <source>
        <dbReference type="EMBL" id="MDR7328712.1"/>
    </source>
</evidence>
<reference evidence="9" key="1">
    <citation type="submission" date="2023-07" db="EMBL/GenBank/DDBJ databases">
        <title>Sequencing the genomes of 1000 actinobacteria strains.</title>
        <authorList>
            <person name="Klenk H.-P."/>
        </authorList>
    </citation>
    <scope>NUCLEOTIDE SEQUENCE</scope>
    <source>
        <strain evidence="9">DSM 107476</strain>
    </source>
</reference>
<keyword evidence="6 8" id="KW-1133">Transmembrane helix</keyword>
<keyword evidence="5 8" id="KW-0812">Transmembrane</keyword>
<feature type="transmembrane region" description="Helical" evidence="8">
    <location>
        <begin position="170"/>
        <end position="189"/>
    </location>
</feature>
<feature type="transmembrane region" description="Helical" evidence="8">
    <location>
        <begin position="201"/>
        <end position="223"/>
    </location>
</feature>
<feature type="transmembrane region" description="Helical" evidence="8">
    <location>
        <begin position="72"/>
        <end position="92"/>
    </location>
</feature>
<keyword evidence="4" id="KW-1003">Cell membrane</keyword>
<dbReference type="PANTHER" id="PTHR43057:SF1">
    <property type="entry name" value="ARSENICAL-RESISTANCE PROTEIN 3"/>
    <property type="match status" value="1"/>
</dbReference>
<dbReference type="Pfam" id="PF01758">
    <property type="entry name" value="SBF"/>
    <property type="match status" value="1"/>
</dbReference>
<evidence type="ECO:0000256" key="6">
    <source>
        <dbReference type="ARBA" id="ARBA00022989"/>
    </source>
</evidence>
<proteinExistence type="inferred from homology"/>
<comment type="similarity">
    <text evidence="2">Belongs to the arsenical resistance-3 (ACR3) (TC 2.A.59) family.</text>
</comment>
<dbReference type="PANTHER" id="PTHR43057">
    <property type="entry name" value="ARSENITE EFFLUX TRANSPORTER"/>
    <property type="match status" value="1"/>
</dbReference>
<comment type="caution">
    <text evidence="9">The sequence shown here is derived from an EMBL/GenBank/DDBJ whole genome shotgun (WGS) entry which is preliminary data.</text>
</comment>
<dbReference type="RefSeq" id="WP_290197713.1">
    <property type="nucleotide sequence ID" value="NZ_CP047654.1"/>
</dbReference>
<keyword evidence="7 8" id="KW-0472">Membrane</keyword>
<evidence type="ECO:0000256" key="5">
    <source>
        <dbReference type="ARBA" id="ARBA00022692"/>
    </source>
</evidence>
<dbReference type="InterPro" id="IPR002657">
    <property type="entry name" value="BilAc:Na_symport/Acr3"/>
</dbReference>
<evidence type="ECO:0000256" key="2">
    <source>
        <dbReference type="ARBA" id="ARBA00010110"/>
    </source>
</evidence>
<evidence type="ECO:0000256" key="1">
    <source>
        <dbReference type="ARBA" id="ARBA00004651"/>
    </source>
</evidence>
<dbReference type="EMBL" id="JAVDXZ010000001">
    <property type="protein sequence ID" value="MDR7328712.1"/>
    <property type="molecule type" value="Genomic_DNA"/>
</dbReference>